<sequence>MSSPRLINLLRGWPAPSLLPSKLLLRAATSVLQEPEVFVPALQYAPNKGPTELRNALSTFLTKTFSPHSPVPIDRISTTGGASQSLGIILNTCADPGYTRAVWVVEPTYFLACRIIDDAGLKAKSVEDGVDGIDFADFRRQLREVEDEAVREGKTGPVYKPMPRAWPAKLYKHIIYCVPSFSNPTGRCMSLKTRVELVRLAREFDALIVCDDVYDVLWWPAQGEVPKKGAIRAVIPRIVDVDRVLDGGAERKGADGFGNALSNGSFSKICGPGVRTGWVEATSKLAFALSQAGPIRSGGASSNLTGVFVARSLENGDLQKHITEVLIPDYAKRWKTMVQAIEEHLEPLGVQLPWKSISVASVNDRSSTDAEVQKLAEQTFGDKSVPDVVAGGYFIYALLPKGISATDLAEQAMKENVIIQTEALCRVPIPKSGGKEPNKAKDRFIRLCFAWEDEDMLSESIERLGKALKRMIEDPSSHSSGERSSSINQNQYS</sequence>
<gene>
    <name evidence="3" type="ORF">BT63DRAFT_450813</name>
</gene>
<feature type="compositionally biased region" description="Low complexity" evidence="1">
    <location>
        <begin position="477"/>
        <end position="486"/>
    </location>
</feature>
<dbReference type="InterPro" id="IPR004839">
    <property type="entry name" value="Aminotransferase_I/II_large"/>
</dbReference>
<feature type="region of interest" description="Disordered" evidence="1">
    <location>
        <begin position="472"/>
        <end position="493"/>
    </location>
</feature>
<dbReference type="SUPFAM" id="SSF53383">
    <property type="entry name" value="PLP-dependent transferases"/>
    <property type="match status" value="1"/>
</dbReference>
<dbReference type="Gene3D" id="3.90.1150.10">
    <property type="entry name" value="Aspartate Aminotransferase, domain 1"/>
    <property type="match status" value="1"/>
</dbReference>
<reference evidence="3" key="1">
    <citation type="journal article" date="2020" name="Stud. Mycol.">
        <title>101 Dothideomycetes genomes: a test case for predicting lifestyles and emergence of pathogens.</title>
        <authorList>
            <person name="Haridas S."/>
            <person name="Albert R."/>
            <person name="Binder M."/>
            <person name="Bloem J."/>
            <person name="Labutti K."/>
            <person name="Salamov A."/>
            <person name="Andreopoulos B."/>
            <person name="Baker S."/>
            <person name="Barry K."/>
            <person name="Bills G."/>
            <person name="Bluhm B."/>
            <person name="Cannon C."/>
            <person name="Castanera R."/>
            <person name="Culley D."/>
            <person name="Daum C."/>
            <person name="Ezra D."/>
            <person name="Gonzalez J."/>
            <person name="Henrissat B."/>
            <person name="Kuo A."/>
            <person name="Liang C."/>
            <person name="Lipzen A."/>
            <person name="Lutzoni F."/>
            <person name="Magnuson J."/>
            <person name="Mondo S."/>
            <person name="Nolan M."/>
            <person name="Ohm R."/>
            <person name="Pangilinan J."/>
            <person name="Park H.-J."/>
            <person name="Ramirez L."/>
            <person name="Alfaro M."/>
            <person name="Sun H."/>
            <person name="Tritt A."/>
            <person name="Yoshinaga Y."/>
            <person name="Zwiers L.-H."/>
            <person name="Turgeon B."/>
            <person name="Goodwin S."/>
            <person name="Spatafora J."/>
            <person name="Crous P."/>
            <person name="Grigoriev I."/>
        </authorList>
    </citation>
    <scope>NUCLEOTIDE SEQUENCE</scope>
    <source>
        <strain evidence="3">CBS 115976</strain>
    </source>
</reference>
<proteinExistence type="predicted"/>
<dbReference type="InterPro" id="IPR015422">
    <property type="entry name" value="PyrdxlP-dep_Trfase_small"/>
</dbReference>
<dbReference type="Pfam" id="PF00155">
    <property type="entry name" value="Aminotran_1_2"/>
    <property type="match status" value="1"/>
</dbReference>
<feature type="domain" description="Aminotransferase class I/classII large" evidence="2">
    <location>
        <begin position="38"/>
        <end position="459"/>
    </location>
</feature>
<dbReference type="Proteomes" id="UP000799302">
    <property type="component" value="Unassembled WGS sequence"/>
</dbReference>
<dbReference type="PANTHER" id="PTHR42858:SF1">
    <property type="entry name" value="LD15494P"/>
    <property type="match status" value="1"/>
</dbReference>
<dbReference type="InterPro" id="IPR015424">
    <property type="entry name" value="PyrdxlP-dep_Trfase"/>
</dbReference>
<dbReference type="GO" id="GO:0047536">
    <property type="term" value="F:2-aminoadipate transaminase activity"/>
    <property type="evidence" value="ECO:0007669"/>
    <property type="project" value="TreeGrafter"/>
</dbReference>
<dbReference type="OrthoDB" id="7042322at2759"/>
<dbReference type="Gene3D" id="3.40.640.10">
    <property type="entry name" value="Type I PLP-dependent aspartate aminotransferase-like (Major domain)"/>
    <property type="match status" value="1"/>
</dbReference>
<evidence type="ECO:0000256" key="1">
    <source>
        <dbReference type="SAM" id="MobiDB-lite"/>
    </source>
</evidence>
<dbReference type="InterPro" id="IPR015421">
    <property type="entry name" value="PyrdxlP-dep_Trfase_major"/>
</dbReference>
<name>A0A6A6UKK9_9PEZI</name>
<evidence type="ECO:0000313" key="3">
    <source>
        <dbReference type="EMBL" id="KAF2672789.1"/>
    </source>
</evidence>
<dbReference type="GO" id="GO:0030170">
    <property type="term" value="F:pyridoxal phosphate binding"/>
    <property type="evidence" value="ECO:0007669"/>
    <property type="project" value="InterPro"/>
</dbReference>
<dbReference type="AlphaFoldDB" id="A0A6A6UKK9"/>
<evidence type="ECO:0000259" key="2">
    <source>
        <dbReference type="Pfam" id="PF00155"/>
    </source>
</evidence>
<accession>A0A6A6UKK9</accession>
<dbReference type="PANTHER" id="PTHR42858">
    <property type="entry name" value="AMINOTRANSFERASE"/>
    <property type="match status" value="1"/>
</dbReference>
<keyword evidence="4" id="KW-1185">Reference proteome</keyword>
<organism evidence="3 4">
    <name type="scientific">Microthyrium microscopicum</name>
    <dbReference type="NCBI Taxonomy" id="703497"/>
    <lineage>
        <taxon>Eukaryota</taxon>
        <taxon>Fungi</taxon>
        <taxon>Dikarya</taxon>
        <taxon>Ascomycota</taxon>
        <taxon>Pezizomycotina</taxon>
        <taxon>Dothideomycetes</taxon>
        <taxon>Dothideomycetes incertae sedis</taxon>
        <taxon>Microthyriales</taxon>
        <taxon>Microthyriaceae</taxon>
        <taxon>Microthyrium</taxon>
    </lineage>
</organism>
<evidence type="ECO:0000313" key="4">
    <source>
        <dbReference type="Proteomes" id="UP000799302"/>
    </source>
</evidence>
<dbReference type="EMBL" id="MU004231">
    <property type="protein sequence ID" value="KAF2672789.1"/>
    <property type="molecule type" value="Genomic_DNA"/>
</dbReference>
<protein>
    <submittedName>
        <fullName evidence="3">PLP-dependent transferase</fullName>
    </submittedName>
</protein>
<keyword evidence="3" id="KW-0808">Transferase</keyword>
<dbReference type="CDD" id="cd00609">
    <property type="entry name" value="AAT_like"/>
    <property type="match status" value="1"/>
</dbReference>